<evidence type="ECO:0000313" key="5">
    <source>
        <dbReference type="Proteomes" id="UP000593580"/>
    </source>
</evidence>
<dbReference type="PANTHER" id="PTHR43363">
    <property type="entry name" value="HYPOXANTHINE PHOSPHORIBOSYLTRANSFERASE"/>
    <property type="match status" value="1"/>
</dbReference>
<protein>
    <submittedName>
        <fullName evidence="4">Phosphoribosyltransferase</fullName>
    </submittedName>
</protein>
<dbReference type="KEGG" id="spal:FM071_01535"/>
<feature type="domain" description="Phosphoribosyltransferase" evidence="3">
    <location>
        <begin position="16"/>
        <end position="141"/>
    </location>
</feature>
<name>A0A7M1B5N0_9BACT</name>
<accession>A0A7M1B5N0</accession>
<dbReference type="Pfam" id="PF00156">
    <property type="entry name" value="Pribosyltran"/>
    <property type="match status" value="1"/>
</dbReference>
<reference evidence="4 5" key="1">
    <citation type="submission" date="2019-07" db="EMBL/GenBank/DDBJ databases">
        <title>Sulfurimonas paralvinellae sp. nov., a novel mesophilic, hydrogen- and sulfur-oxidizing chemolithoautotroph within the Epsilonproteo- bacteria isolated from a deep-sea hydrothermal vent polychaete nest, reclassification of Thiomicrospira denitrificans as Sulfurimonas denitrificans comb. nov. and emended description of the genus Sulfurimonas.</title>
        <authorList>
            <person name="Wang S."/>
            <person name="Jiang L."/>
            <person name="Shao Z."/>
        </authorList>
    </citation>
    <scope>NUCLEOTIDE SEQUENCE [LARGE SCALE GENOMIC DNA]</scope>
    <source>
        <strain evidence="4 5">GO25</strain>
    </source>
</reference>
<evidence type="ECO:0000313" key="4">
    <source>
        <dbReference type="EMBL" id="QOP45047.1"/>
    </source>
</evidence>
<keyword evidence="1 4" id="KW-0328">Glycosyltransferase</keyword>
<gene>
    <name evidence="4" type="ORF">FM071_01535</name>
</gene>
<dbReference type="RefSeq" id="WP_193111293.1">
    <property type="nucleotide sequence ID" value="NZ_CP041406.1"/>
</dbReference>
<organism evidence="4 5">
    <name type="scientific">Sulfurimonas paralvinellae</name>
    <dbReference type="NCBI Taxonomy" id="317658"/>
    <lineage>
        <taxon>Bacteria</taxon>
        <taxon>Pseudomonadati</taxon>
        <taxon>Campylobacterota</taxon>
        <taxon>Epsilonproteobacteria</taxon>
        <taxon>Campylobacterales</taxon>
        <taxon>Sulfurimonadaceae</taxon>
        <taxon>Sulfurimonas</taxon>
    </lineage>
</organism>
<evidence type="ECO:0000256" key="2">
    <source>
        <dbReference type="ARBA" id="ARBA00022679"/>
    </source>
</evidence>
<dbReference type="CDD" id="cd06223">
    <property type="entry name" value="PRTases_typeI"/>
    <property type="match status" value="1"/>
</dbReference>
<dbReference type="PANTHER" id="PTHR43363:SF1">
    <property type="entry name" value="HYPOXANTHINE-GUANINE PHOSPHORIBOSYLTRANSFERASE"/>
    <property type="match status" value="1"/>
</dbReference>
<dbReference type="GO" id="GO:0016757">
    <property type="term" value="F:glycosyltransferase activity"/>
    <property type="evidence" value="ECO:0007669"/>
    <property type="project" value="UniProtKB-KW"/>
</dbReference>
<evidence type="ECO:0000259" key="3">
    <source>
        <dbReference type="Pfam" id="PF00156"/>
    </source>
</evidence>
<proteinExistence type="predicted"/>
<dbReference type="InterPro" id="IPR000836">
    <property type="entry name" value="PRTase_dom"/>
</dbReference>
<dbReference type="SUPFAM" id="SSF53271">
    <property type="entry name" value="PRTase-like"/>
    <property type="match status" value="1"/>
</dbReference>
<dbReference type="EMBL" id="CP041406">
    <property type="protein sequence ID" value="QOP45047.1"/>
    <property type="molecule type" value="Genomic_DNA"/>
</dbReference>
<keyword evidence="2 4" id="KW-0808">Transferase</keyword>
<sequence length="153" mass="17982">MKQYYSYENFKSDTNRLINNVADFEAEAILSIARGGFTLSHAMAEGLNIRDVQSIRTELYDNECKREELTLFGTCHFNVKRVLVVDDIADSGETLRFIMEYLHKNFSGIEFKSATLFYKKTSCYKPDYWINEANAWIEFFWEKDFICERDDAS</sequence>
<dbReference type="AlphaFoldDB" id="A0A7M1B5N0"/>
<evidence type="ECO:0000256" key="1">
    <source>
        <dbReference type="ARBA" id="ARBA00022676"/>
    </source>
</evidence>
<keyword evidence="5" id="KW-1185">Reference proteome</keyword>
<dbReference type="InterPro" id="IPR029057">
    <property type="entry name" value="PRTase-like"/>
</dbReference>
<dbReference type="Gene3D" id="3.40.50.2020">
    <property type="match status" value="1"/>
</dbReference>
<dbReference type="Proteomes" id="UP000593580">
    <property type="component" value="Chromosome"/>
</dbReference>